<protein>
    <submittedName>
        <fullName evidence="1">Uncharacterized protein</fullName>
    </submittedName>
</protein>
<organism evidence="1">
    <name type="scientific">Lepeophtheirus salmonis</name>
    <name type="common">Salmon louse</name>
    <name type="synonym">Caligus salmonis</name>
    <dbReference type="NCBI Taxonomy" id="72036"/>
    <lineage>
        <taxon>Eukaryota</taxon>
        <taxon>Metazoa</taxon>
        <taxon>Ecdysozoa</taxon>
        <taxon>Arthropoda</taxon>
        <taxon>Crustacea</taxon>
        <taxon>Multicrustacea</taxon>
        <taxon>Hexanauplia</taxon>
        <taxon>Copepoda</taxon>
        <taxon>Siphonostomatoida</taxon>
        <taxon>Caligidae</taxon>
        <taxon>Lepeophtheirus</taxon>
    </lineage>
</organism>
<accession>A0A0K2UEE1</accession>
<name>A0A0K2UEE1_LEPSM</name>
<reference evidence="1" key="1">
    <citation type="submission" date="2014-05" db="EMBL/GenBank/DDBJ databases">
        <authorList>
            <person name="Chronopoulou M."/>
        </authorList>
    </citation>
    <scope>NUCLEOTIDE SEQUENCE</scope>
    <source>
        <tissue evidence="1">Whole organism</tissue>
    </source>
</reference>
<proteinExistence type="predicted"/>
<evidence type="ECO:0000313" key="1">
    <source>
        <dbReference type="EMBL" id="CDW36628.1"/>
    </source>
</evidence>
<sequence>MTVSRLADSDHLNFGFLLEGDFNSF</sequence>
<dbReference type="AlphaFoldDB" id="A0A0K2UEE1"/>
<dbReference type="EMBL" id="HACA01019267">
    <property type="protein sequence ID" value="CDW36628.1"/>
    <property type="molecule type" value="Transcribed_RNA"/>
</dbReference>